<dbReference type="AlphaFoldDB" id="A0A9N7YG79"/>
<name>A0A9N7YG79_PLEPL</name>
<comment type="caution">
    <text evidence="1">The sequence shown here is derived from an EMBL/GenBank/DDBJ whole genome shotgun (WGS) entry which is preliminary data.</text>
</comment>
<dbReference type="Proteomes" id="UP001153269">
    <property type="component" value="Unassembled WGS sequence"/>
</dbReference>
<dbReference type="EMBL" id="CADEAL010001224">
    <property type="protein sequence ID" value="CAB1430335.1"/>
    <property type="molecule type" value="Genomic_DNA"/>
</dbReference>
<accession>A0A9N7YG79</accession>
<evidence type="ECO:0000313" key="2">
    <source>
        <dbReference type="Proteomes" id="UP001153269"/>
    </source>
</evidence>
<organism evidence="1 2">
    <name type="scientific">Pleuronectes platessa</name>
    <name type="common">European plaice</name>
    <dbReference type="NCBI Taxonomy" id="8262"/>
    <lineage>
        <taxon>Eukaryota</taxon>
        <taxon>Metazoa</taxon>
        <taxon>Chordata</taxon>
        <taxon>Craniata</taxon>
        <taxon>Vertebrata</taxon>
        <taxon>Euteleostomi</taxon>
        <taxon>Actinopterygii</taxon>
        <taxon>Neopterygii</taxon>
        <taxon>Teleostei</taxon>
        <taxon>Neoteleostei</taxon>
        <taxon>Acanthomorphata</taxon>
        <taxon>Carangaria</taxon>
        <taxon>Pleuronectiformes</taxon>
        <taxon>Pleuronectoidei</taxon>
        <taxon>Pleuronectidae</taxon>
        <taxon>Pleuronectes</taxon>
    </lineage>
</organism>
<keyword evidence="2" id="KW-1185">Reference proteome</keyword>
<gene>
    <name evidence="1" type="ORF">PLEPLA_LOCUS18317</name>
</gene>
<evidence type="ECO:0000313" key="1">
    <source>
        <dbReference type="EMBL" id="CAB1430335.1"/>
    </source>
</evidence>
<protein>
    <submittedName>
        <fullName evidence="1">Uncharacterized protein</fullName>
    </submittedName>
</protein>
<sequence length="140" mass="15398">MVAVIVMHSCGNTSVRPLGIKVLQAVHVTVVLLTNREQSPGELLPHCGPVQALRNEKIFPQAPTGRISGKQGRQQISRFAETGYKSTLTETNKPSVKRPLAAACRDQRSVPCFVGCFFLLEMLSGRRECDGEDENNAIHR</sequence>
<reference evidence="1" key="1">
    <citation type="submission" date="2020-03" db="EMBL/GenBank/DDBJ databases">
        <authorList>
            <person name="Weist P."/>
        </authorList>
    </citation>
    <scope>NUCLEOTIDE SEQUENCE</scope>
</reference>
<proteinExistence type="predicted"/>